<dbReference type="Proteomes" id="UP000062398">
    <property type="component" value="Chromosome"/>
</dbReference>
<dbReference type="Proteomes" id="UP000061362">
    <property type="component" value="Chromosome"/>
</dbReference>
<organism evidence="3 9">
    <name type="scientific">Metallosphaera sedula</name>
    <dbReference type="NCBI Taxonomy" id="43687"/>
    <lineage>
        <taxon>Archaea</taxon>
        <taxon>Thermoproteota</taxon>
        <taxon>Thermoprotei</taxon>
        <taxon>Sulfolobales</taxon>
        <taxon>Sulfolobaceae</taxon>
        <taxon>Metallosphaera</taxon>
    </lineage>
</organism>
<dbReference type="EMBL" id="CP012176">
    <property type="protein sequence ID" value="AKV83952.1"/>
    <property type="molecule type" value="Genomic_DNA"/>
</dbReference>
<reference evidence="3 9" key="1">
    <citation type="journal article" date="2014" name="J. Bacteriol.">
        <title>Role of an Archaeal PitA Transporter in the Copper and Arsenic Resistance of Metallosphaera sedula, an Extreme Thermoacidophile.</title>
        <authorList>
            <person name="McCarthy S."/>
            <person name="Ai C."/>
            <person name="Wheaton G."/>
            <person name="Tevatia R."/>
            <person name="Eckrich V."/>
            <person name="Kelly R."/>
            <person name="Blum P."/>
        </authorList>
    </citation>
    <scope>NUCLEOTIDE SEQUENCE [LARGE SCALE GENOMIC DNA]</scope>
    <source>
        <strain evidence="3 9">CuR1</strain>
    </source>
</reference>
<evidence type="ECO:0000313" key="10">
    <source>
        <dbReference type="Proteomes" id="UP000056255"/>
    </source>
</evidence>
<dbReference type="InterPro" id="IPR040183">
    <property type="entry name" value="THUMPD1-like"/>
</dbReference>
<dbReference type="GO" id="GO:0003723">
    <property type="term" value="F:RNA binding"/>
    <property type="evidence" value="ECO:0007669"/>
    <property type="project" value="UniProtKB-UniRule"/>
</dbReference>
<keyword evidence="1" id="KW-0694">RNA-binding</keyword>
<dbReference type="EMBL" id="CP012175">
    <property type="protein sequence ID" value="AKV81720.1"/>
    <property type="molecule type" value="Genomic_DNA"/>
</dbReference>
<dbReference type="Proteomes" id="UP000056255">
    <property type="component" value="Chromosome"/>
</dbReference>
<dbReference type="RefSeq" id="WP_012021972.1">
    <property type="nucleotide sequence ID" value="NZ_AP019770.1"/>
</dbReference>
<dbReference type="InterPro" id="IPR004114">
    <property type="entry name" value="THUMP_dom"/>
</dbReference>
<dbReference type="EMBL" id="CP008822">
    <property type="protein sequence ID" value="AIM28168.1"/>
    <property type="molecule type" value="Genomic_DNA"/>
</dbReference>
<evidence type="ECO:0000313" key="8">
    <source>
        <dbReference type="EMBL" id="AKV83952.1"/>
    </source>
</evidence>
<dbReference type="PROSITE" id="PS51165">
    <property type="entry name" value="THUMP"/>
    <property type="match status" value="1"/>
</dbReference>
<name>A0A088E846_9CREN</name>
<evidence type="ECO:0000313" key="3">
    <source>
        <dbReference type="EMBL" id="AIM28168.1"/>
    </source>
</evidence>
<gene>
    <name evidence="3" type="ORF">HA72_2045</name>
    <name evidence="4" type="ORF">MsedA_2095</name>
    <name evidence="5" type="ORF">MsedB_2097</name>
    <name evidence="6" type="ORF">MsedC_2095</name>
    <name evidence="7" type="ORF">MsedD_2096</name>
    <name evidence="8" type="ORF">MsedE_2097</name>
</gene>
<evidence type="ECO:0000313" key="12">
    <source>
        <dbReference type="Proteomes" id="UP000062398"/>
    </source>
</evidence>
<accession>A0A088E846</accession>
<dbReference type="EMBL" id="CP012173">
    <property type="protein sequence ID" value="AKV77225.1"/>
    <property type="molecule type" value="Genomic_DNA"/>
</dbReference>
<sequence>MDKFEQVRLLITTAPNKGNKCRTDVLNRLIPYDVEVRIEEPIKNVLLVYSKLPSVQCYGLVMSAPPACARKVYPVDQVTRAEYREIITSSLAMLQGKGGSVYVECILRSGNLDCRTLQMALGGYLRDKFKIDSKNFNLKLSINVLGEICTISLLRKDQEKVSVKSLS</sequence>
<dbReference type="Proteomes" id="UP000068832">
    <property type="component" value="Chromosome"/>
</dbReference>
<feature type="domain" description="THUMP" evidence="2">
    <location>
        <begin position="56"/>
        <end position="155"/>
    </location>
</feature>
<evidence type="ECO:0000313" key="9">
    <source>
        <dbReference type="Proteomes" id="UP000029084"/>
    </source>
</evidence>
<evidence type="ECO:0000256" key="1">
    <source>
        <dbReference type="PROSITE-ProRule" id="PRU00529"/>
    </source>
</evidence>
<reference evidence="8 10" key="3">
    <citation type="submission" date="2015-07" db="EMBL/GenBank/DDBJ databases">
        <title>Physiological, transcriptional responses and genome re-sequencing of acid resistant extremely thermoacidophilic Metallosphaera sedula SARC-M1.</title>
        <authorList>
            <person name="Ai C."/>
            <person name="McCarthy S."/>
            <person name="Eckrich V."/>
            <person name="Rudrappa D."/>
            <person name="Qiu G."/>
            <person name="Blum P."/>
        </authorList>
    </citation>
    <scope>NUCLEOTIDE SEQUENCE [LARGE SCALE GENOMIC DNA]</scope>
    <source>
        <strain evidence="8 10">SARC-M1</strain>
    </source>
</reference>
<evidence type="ECO:0000313" key="5">
    <source>
        <dbReference type="EMBL" id="AKV77225.1"/>
    </source>
</evidence>
<evidence type="ECO:0000313" key="4">
    <source>
        <dbReference type="EMBL" id="AKV74987.1"/>
    </source>
</evidence>
<dbReference type="OrthoDB" id="34466at2157"/>
<dbReference type="GeneID" id="91756580"/>
<dbReference type="PATRIC" id="fig|43687.5.peg.2202"/>
<evidence type="ECO:0000313" key="6">
    <source>
        <dbReference type="EMBL" id="AKV79475.1"/>
    </source>
</evidence>
<evidence type="ECO:0000313" key="7">
    <source>
        <dbReference type="EMBL" id="AKV81720.1"/>
    </source>
</evidence>
<dbReference type="Proteomes" id="UP000029084">
    <property type="component" value="Chromosome"/>
</dbReference>
<dbReference type="AlphaFoldDB" id="A0A088E846"/>
<dbReference type="OMA" id="VNCREIE"/>
<dbReference type="GO" id="GO:0006400">
    <property type="term" value="P:tRNA modification"/>
    <property type="evidence" value="ECO:0007669"/>
    <property type="project" value="InterPro"/>
</dbReference>
<proteinExistence type="predicted"/>
<dbReference type="CDD" id="cd11717">
    <property type="entry name" value="THUMP_THUMPD1_like"/>
    <property type="match status" value="1"/>
</dbReference>
<evidence type="ECO:0000259" key="2">
    <source>
        <dbReference type="PROSITE" id="PS51165"/>
    </source>
</evidence>
<evidence type="ECO:0000313" key="13">
    <source>
        <dbReference type="Proteomes" id="UP000062475"/>
    </source>
</evidence>
<dbReference type="EMBL" id="CP012174">
    <property type="protein sequence ID" value="AKV79475.1"/>
    <property type="molecule type" value="Genomic_DNA"/>
</dbReference>
<dbReference type="EMBL" id="CP012172">
    <property type="protein sequence ID" value="AKV74987.1"/>
    <property type="molecule type" value="Genomic_DNA"/>
</dbReference>
<dbReference type="Proteomes" id="UP000062475">
    <property type="component" value="Chromosome"/>
</dbReference>
<protein>
    <recommendedName>
        <fullName evidence="2">THUMP domain-containing protein</fullName>
    </recommendedName>
</protein>
<evidence type="ECO:0000313" key="11">
    <source>
        <dbReference type="Proteomes" id="UP000061362"/>
    </source>
</evidence>
<reference evidence="11 12" key="2">
    <citation type="journal article" date="2015" name="Genome Announc.">
        <title>Complete Genome Sequences of Evolved Arsenate-Resistant Metallosphaera sedula Strains.</title>
        <authorList>
            <person name="Ai C."/>
            <person name="McCarthy S."/>
            <person name="Schackwitz W."/>
            <person name="Martin J."/>
            <person name="Lipzen A."/>
            <person name="Blum P."/>
        </authorList>
    </citation>
    <scope>NUCLEOTIDE SEQUENCE [LARGE SCALE GENOMIC DNA]</scope>
    <source>
        <strain evidence="6 12">ARS120-1</strain>
        <strain evidence="7 11">ARS120-2</strain>
        <strain evidence="4 14">ARS50-1</strain>
        <strain evidence="5 13">ARS50-2</strain>
    </source>
</reference>
<evidence type="ECO:0000313" key="14">
    <source>
        <dbReference type="Proteomes" id="UP000068832"/>
    </source>
</evidence>